<comment type="caution">
    <text evidence="1">The sequence shown here is derived from an EMBL/GenBank/DDBJ whole genome shotgun (WGS) entry which is preliminary data.</text>
</comment>
<keyword evidence="2" id="KW-1185">Reference proteome</keyword>
<name>A0A8J3QGW6_9ACTN</name>
<sequence length="215" mass="23397">MATTVDLGTLVAPIRSTGLLLGEDRRQRPVLLRMFGPKTVRLSAVGSVWFGQLLVFRALALGARVIVRTTSPQQWQNLGSTATQRLDRLHVTSGDQQPYAIGGPAQPLLILDDFGQIGASITAMPWLAHLTLLRQLTPRGVNTLKDADVVLLQRLSSSEAEIATAVLRLEQRNAMRVQALFDDMVAVVGGEIDRHASLTPTPIEQELLGPPGRRD</sequence>
<accession>A0A8J3QGW6</accession>
<organism evidence="1 2">
    <name type="scientific">Rhizocola hellebori</name>
    <dbReference type="NCBI Taxonomy" id="1392758"/>
    <lineage>
        <taxon>Bacteria</taxon>
        <taxon>Bacillati</taxon>
        <taxon>Actinomycetota</taxon>
        <taxon>Actinomycetes</taxon>
        <taxon>Micromonosporales</taxon>
        <taxon>Micromonosporaceae</taxon>
        <taxon>Rhizocola</taxon>
    </lineage>
</organism>
<protein>
    <submittedName>
        <fullName evidence="1">Uncharacterized protein</fullName>
    </submittedName>
</protein>
<evidence type="ECO:0000313" key="1">
    <source>
        <dbReference type="EMBL" id="GIH10638.1"/>
    </source>
</evidence>
<dbReference type="RefSeq" id="WP_203914354.1">
    <property type="nucleotide sequence ID" value="NZ_BONY01000101.1"/>
</dbReference>
<gene>
    <name evidence="1" type="ORF">Rhe02_87050</name>
</gene>
<reference evidence="1" key="1">
    <citation type="submission" date="2021-01" db="EMBL/GenBank/DDBJ databases">
        <title>Whole genome shotgun sequence of Rhizocola hellebori NBRC 109834.</title>
        <authorList>
            <person name="Komaki H."/>
            <person name="Tamura T."/>
        </authorList>
    </citation>
    <scope>NUCLEOTIDE SEQUENCE</scope>
    <source>
        <strain evidence="1">NBRC 109834</strain>
    </source>
</reference>
<evidence type="ECO:0000313" key="2">
    <source>
        <dbReference type="Proteomes" id="UP000612899"/>
    </source>
</evidence>
<dbReference type="EMBL" id="BONY01000101">
    <property type="protein sequence ID" value="GIH10638.1"/>
    <property type="molecule type" value="Genomic_DNA"/>
</dbReference>
<dbReference type="Proteomes" id="UP000612899">
    <property type="component" value="Unassembled WGS sequence"/>
</dbReference>
<proteinExistence type="predicted"/>
<dbReference type="AlphaFoldDB" id="A0A8J3QGW6"/>